<gene>
    <name evidence="5" type="ORF">LTR77_009990</name>
</gene>
<dbReference type="GO" id="GO:0005730">
    <property type="term" value="C:nucleolus"/>
    <property type="evidence" value="ECO:0007669"/>
    <property type="project" value="TreeGrafter"/>
</dbReference>
<dbReference type="AlphaFoldDB" id="A0AAV9P0C7"/>
<protein>
    <recommendedName>
        <fullName evidence="4">RRM domain-containing protein</fullName>
    </recommendedName>
</protein>
<dbReference type="CDD" id="cd12400">
    <property type="entry name" value="RRM_Nop6"/>
    <property type="match status" value="1"/>
</dbReference>
<feature type="compositionally biased region" description="Basic residues" evidence="3">
    <location>
        <begin position="112"/>
        <end position="122"/>
    </location>
</feature>
<evidence type="ECO:0000256" key="3">
    <source>
        <dbReference type="SAM" id="MobiDB-lite"/>
    </source>
</evidence>
<dbReference type="EMBL" id="JAVRRT010000020">
    <property type="protein sequence ID" value="KAK5164295.1"/>
    <property type="molecule type" value="Genomic_DNA"/>
</dbReference>
<accession>A0AAV9P0C7</accession>
<reference evidence="5 6" key="1">
    <citation type="submission" date="2023-08" db="EMBL/GenBank/DDBJ databases">
        <title>Black Yeasts Isolated from many extreme environments.</title>
        <authorList>
            <person name="Coleine C."/>
            <person name="Stajich J.E."/>
            <person name="Selbmann L."/>
        </authorList>
    </citation>
    <scope>NUCLEOTIDE SEQUENCE [LARGE SCALE GENOMIC DNA]</scope>
    <source>
        <strain evidence="5 6">CCFEE 5935</strain>
    </source>
</reference>
<dbReference type="SUPFAM" id="SSF54928">
    <property type="entry name" value="RNA-binding domain, RBD"/>
    <property type="match status" value="1"/>
</dbReference>
<dbReference type="PANTHER" id="PTHR23236:SF51">
    <property type="entry name" value="NUCLEOLAR PROTEIN 6"/>
    <property type="match status" value="1"/>
</dbReference>
<dbReference type="Pfam" id="PF00076">
    <property type="entry name" value="RRM_1"/>
    <property type="match status" value="1"/>
</dbReference>
<evidence type="ECO:0000256" key="2">
    <source>
        <dbReference type="PROSITE-ProRule" id="PRU00176"/>
    </source>
</evidence>
<dbReference type="SMART" id="SM00360">
    <property type="entry name" value="RRM"/>
    <property type="match status" value="1"/>
</dbReference>
<dbReference type="GO" id="GO:0042274">
    <property type="term" value="P:ribosomal small subunit biogenesis"/>
    <property type="evidence" value="ECO:0007669"/>
    <property type="project" value="TreeGrafter"/>
</dbReference>
<dbReference type="GO" id="GO:0019843">
    <property type="term" value="F:rRNA binding"/>
    <property type="evidence" value="ECO:0007669"/>
    <property type="project" value="TreeGrafter"/>
</dbReference>
<dbReference type="Proteomes" id="UP001337655">
    <property type="component" value="Unassembled WGS sequence"/>
</dbReference>
<feature type="compositionally biased region" description="Basic and acidic residues" evidence="3">
    <location>
        <begin position="29"/>
        <end position="39"/>
    </location>
</feature>
<keyword evidence="1 2" id="KW-0694">RNA-binding</keyword>
<feature type="domain" description="RRM" evidence="4">
    <location>
        <begin position="174"/>
        <end position="258"/>
    </location>
</feature>
<evidence type="ECO:0000313" key="5">
    <source>
        <dbReference type="EMBL" id="KAK5164295.1"/>
    </source>
</evidence>
<feature type="compositionally biased region" description="Basic and acidic residues" evidence="3">
    <location>
        <begin position="1"/>
        <end position="21"/>
    </location>
</feature>
<dbReference type="InterPro" id="IPR035979">
    <property type="entry name" value="RBD_domain_sf"/>
</dbReference>
<dbReference type="Gene3D" id="3.30.70.330">
    <property type="match status" value="1"/>
</dbReference>
<sequence length="369" mass="40726">MSQEESLSRKERKAQRDAERKKTGKKRKHEDVEEPKANGDELQADFIPLAVGADGLGGGKDKSKAKEKKSSKKRKHDEPEKLETVKTKDRELGDDFIPLGVDADELGSKEKKSSKKSSKKRKAQDASEDQGDTADRVPDTITPKQKKRKKQTTTDGENGGASTNDDDSKSKHRFVCFIGNLPYDTTDASLQAHFKKLSPFTLRHRTDPNSKRSKGFAFLEFENYDRMKTCLKLYHHSMFDPATAQQADGEIEVAEEEPKAKKGKTKGARRINVELTAGGGGSKDVRKEKIKAKNVRLDEQRQRRAEAERIERLKEEAKKGGGGKDEGKRASGGKGGEKKRVEGPKEGGGGDVGVGAAAMHPSRLARMKA</sequence>
<feature type="compositionally biased region" description="Basic and acidic residues" evidence="3">
    <location>
        <begin position="76"/>
        <end position="93"/>
    </location>
</feature>
<evidence type="ECO:0000259" key="4">
    <source>
        <dbReference type="PROSITE" id="PS50102"/>
    </source>
</evidence>
<evidence type="ECO:0000256" key="1">
    <source>
        <dbReference type="ARBA" id="ARBA00022884"/>
    </source>
</evidence>
<organism evidence="5 6">
    <name type="scientific">Saxophila tyrrhenica</name>
    <dbReference type="NCBI Taxonomy" id="1690608"/>
    <lineage>
        <taxon>Eukaryota</taxon>
        <taxon>Fungi</taxon>
        <taxon>Dikarya</taxon>
        <taxon>Ascomycota</taxon>
        <taxon>Pezizomycotina</taxon>
        <taxon>Dothideomycetes</taxon>
        <taxon>Dothideomycetidae</taxon>
        <taxon>Mycosphaerellales</taxon>
        <taxon>Extremaceae</taxon>
        <taxon>Saxophila</taxon>
    </lineage>
</organism>
<feature type="region of interest" description="Disordered" evidence="3">
    <location>
        <begin position="255"/>
        <end position="369"/>
    </location>
</feature>
<feature type="compositionally biased region" description="Basic and acidic residues" evidence="3">
    <location>
        <begin position="295"/>
        <end position="345"/>
    </location>
</feature>
<feature type="region of interest" description="Disordered" evidence="3">
    <location>
        <begin position="1"/>
        <end position="169"/>
    </location>
</feature>
<dbReference type="GeneID" id="89931320"/>
<evidence type="ECO:0000313" key="6">
    <source>
        <dbReference type="Proteomes" id="UP001337655"/>
    </source>
</evidence>
<dbReference type="InterPro" id="IPR000504">
    <property type="entry name" value="RRM_dom"/>
</dbReference>
<dbReference type="InterPro" id="IPR034228">
    <property type="entry name" value="Nop6_RRM"/>
</dbReference>
<dbReference type="RefSeq" id="XP_064654588.1">
    <property type="nucleotide sequence ID" value="XM_064807215.1"/>
</dbReference>
<dbReference type="PROSITE" id="PS50102">
    <property type="entry name" value="RRM"/>
    <property type="match status" value="1"/>
</dbReference>
<dbReference type="PANTHER" id="PTHR23236">
    <property type="entry name" value="EUKARYOTIC TRANSLATION INITIATION FACTOR 4B/4H"/>
    <property type="match status" value="1"/>
</dbReference>
<feature type="compositionally biased region" description="Basic residues" evidence="3">
    <location>
        <begin position="65"/>
        <end position="75"/>
    </location>
</feature>
<comment type="caution">
    <text evidence="5">The sequence shown here is derived from an EMBL/GenBank/DDBJ whole genome shotgun (WGS) entry which is preliminary data.</text>
</comment>
<name>A0AAV9P0C7_9PEZI</name>
<dbReference type="InterPro" id="IPR012677">
    <property type="entry name" value="Nucleotide-bd_a/b_plait_sf"/>
</dbReference>
<proteinExistence type="predicted"/>
<keyword evidence="6" id="KW-1185">Reference proteome</keyword>